<dbReference type="EMBL" id="JARIHO010000019">
    <property type="protein sequence ID" value="KAJ7347496.1"/>
    <property type="molecule type" value="Genomic_DNA"/>
</dbReference>
<sequence>MSSPPPIPTPLVAPIIEGFAESLPQRWPYTSLGALSNQIYTSEPSLSFAIYNQYHRKVAHIYHNTALAYIVLEMWKPWFAEAVLLLRIATVSPRSKLSLLLVFPITIKTAPIPVGIAFLKAVNSQMVYALRGLLSPVFNHVIQRHY</sequence>
<keyword evidence="2" id="KW-1185">Reference proteome</keyword>
<name>A0AAD7A1A8_9AGAR</name>
<dbReference type="AlphaFoldDB" id="A0AAD7A1A8"/>
<evidence type="ECO:0000313" key="2">
    <source>
        <dbReference type="Proteomes" id="UP001218218"/>
    </source>
</evidence>
<reference evidence="1" key="1">
    <citation type="submission" date="2023-03" db="EMBL/GenBank/DDBJ databases">
        <title>Massive genome expansion in bonnet fungi (Mycena s.s.) driven by repeated elements and novel gene families across ecological guilds.</title>
        <authorList>
            <consortium name="Lawrence Berkeley National Laboratory"/>
            <person name="Harder C.B."/>
            <person name="Miyauchi S."/>
            <person name="Viragh M."/>
            <person name="Kuo A."/>
            <person name="Thoen E."/>
            <person name="Andreopoulos B."/>
            <person name="Lu D."/>
            <person name="Skrede I."/>
            <person name="Drula E."/>
            <person name="Henrissat B."/>
            <person name="Morin E."/>
            <person name="Kohler A."/>
            <person name="Barry K."/>
            <person name="LaButti K."/>
            <person name="Morin E."/>
            <person name="Salamov A."/>
            <person name="Lipzen A."/>
            <person name="Mereny Z."/>
            <person name="Hegedus B."/>
            <person name="Baldrian P."/>
            <person name="Stursova M."/>
            <person name="Weitz H."/>
            <person name="Taylor A."/>
            <person name="Grigoriev I.V."/>
            <person name="Nagy L.G."/>
            <person name="Martin F."/>
            <person name="Kauserud H."/>
        </authorList>
    </citation>
    <scope>NUCLEOTIDE SEQUENCE</scope>
    <source>
        <strain evidence="1">CBHHK002</strain>
    </source>
</reference>
<comment type="caution">
    <text evidence="1">The sequence shown here is derived from an EMBL/GenBank/DDBJ whole genome shotgun (WGS) entry which is preliminary data.</text>
</comment>
<dbReference type="Proteomes" id="UP001218218">
    <property type="component" value="Unassembled WGS sequence"/>
</dbReference>
<evidence type="ECO:0000313" key="1">
    <source>
        <dbReference type="EMBL" id="KAJ7347496.1"/>
    </source>
</evidence>
<accession>A0AAD7A1A8</accession>
<organism evidence="1 2">
    <name type="scientific">Mycena albidolilacea</name>
    <dbReference type="NCBI Taxonomy" id="1033008"/>
    <lineage>
        <taxon>Eukaryota</taxon>
        <taxon>Fungi</taxon>
        <taxon>Dikarya</taxon>
        <taxon>Basidiomycota</taxon>
        <taxon>Agaricomycotina</taxon>
        <taxon>Agaricomycetes</taxon>
        <taxon>Agaricomycetidae</taxon>
        <taxon>Agaricales</taxon>
        <taxon>Marasmiineae</taxon>
        <taxon>Mycenaceae</taxon>
        <taxon>Mycena</taxon>
    </lineage>
</organism>
<gene>
    <name evidence="1" type="ORF">DFH08DRAFT_809236</name>
</gene>
<proteinExistence type="predicted"/>
<protein>
    <submittedName>
        <fullName evidence="1">Uncharacterized protein</fullName>
    </submittedName>
</protein>